<reference evidence="2" key="1">
    <citation type="journal article" date="2022" name="J Glob Antimicrob Resist">
        <title>Comparative analysis of IMP-4- and OXA-58-containing plasmids of three carbapenemase-producing Acinetobacter ursingii strains in the Netherlands.</title>
        <authorList>
            <person name="Hendrickx A.P.A."/>
            <person name="Schade R.P."/>
            <person name="Landman F."/>
            <person name="Bosch T."/>
            <person name="Schouls L.M."/>
            <person name="van Dijk K."/>
        </authorList>
    </citation>
    <scope>NUCLEOTIDE SEQUENCE</scope>
    <source>
        <strain evidence="2">RIVM_C010559</strain>
    </source>
</reference>
<accession>A0AA46NWG4</accession>
<evidence type="ECO:0000313" key="2">
    <source>
        <dbReference type="EMBL" id="UYF70801.1"/>
    </source>
</evidence>
<name>A0AA46NWG4_9GAMM</name>
<sequence>MYDLDYEFNNRMKDINSLFKSINELILIPGQVVPVTIVKASLILNLYNIVECVFRMFLINIHNRYCDCSFKELNSDLKKIFVDYYFLKFDKNMESNLEKILMGELKFPKFEDYEKKKKIISGNIDAKLINEVLKLYGLPVLDNPMKMHLLKVKNLRNKLAHGELTFKEVGRQLVLNDLKLYIDAVNETFSKLIRID</sequence>
<dbReference type="Pfam" id="PF18737">
    <property type="entry name" value="HEPN_MAE_28990"/>
    <property type="match status" value="1"/>
</dbReference>
<proteinExistence type="predicted"/>
<dbReference type="RefSeq" id="WP_263512181.1">
    <property type="nucleotide sequence ID" value="NZ_CP089051.1"/>
</dbReference>
<organism evidence="2 3">
    <name type="scientific">Acinetobacter ursingii</name>
    <dbReference type="NCBI Taxonomy" id="108980"/>
    <lineage>
        <taxon>Bacteria</taxon>
        <taxon>Pseudomonadati</taxon>
        <taxon>Pseudomonadota</taxon>
        <taxon>Gammaproteobacteria</taxon>
        <taxon>Moraxellales</taxon>
        <taxon>Moraxellaceae</taxon>
        <taxon>Acinetobacter</taxon>
    </lineage>
</organism>
<dbReference type="InterPro" id="IPR040788">
    <property type="entry name" value="HEPN_MAE_28990"/>
</dbReference>
<dbReference type="Proteomes" id="UP001164064">
    <property type="component" value="Chromosome"/>
</dbReference>
<dbReference type="EMBL" id="CP089051">
    <property type="protein sequence ID" value="UYF70801.1"/>
    <property type="molecule type" value="Genomic_DNA"/>
</dbReference>
<protein>
    <recommendedName>
        <fullName evidence="1">MAE-28990/MAE-18760-like HEPN domain-containing protein</fullName>
    </recommendedName>
</protein>
<evidence type="ECO:0000313" key="3">
    <source>
        <dbReference type="Proteomes" id="UP001164064"/>
    </source>
</evidence>
<evidence type="ECO:0000259" key="1">
    <source>
        <dbReference type="Pfam" id="PF18737"/>
    </source>
</evidence>
<dbReference type="AlphaFoldDB" id="A0AA46NWG4"/>
<gene>
    <name evidence="2" type="ORF">LSO60_10970</name>
</gene>
<feature type="domain" description="MAE-28990/MAE-18760-like HEPN" evidence="1">
    <location>
        <begin position="4"/>
        <end position="189"/>
    </location>
</feature>